<evidence type="ECO:0000256" key="4">
    <source>
        <dbReference type="ARBA" id="ARBA00023170"/>
    </source>
</evidence>
<dbReference type="Proteomes" id="UP001460270">
    <property type="component" value="Unassembled WGS sequence"/>
</dbReference>
<comment type="caution">
    <text evidence="8">The sequence shown here is derived from an EMBL/GenBank/DDBJ whole genome shotgun (WGS) entry which is preliminary data.</text>
</comment>
<evidence type="ECO:0000313" key="9">
    <source>
        <dbReference type="Proteomes" id="UP001460270"/>
    </source>
</evidence>
<evidence type="ECO:0000256" key="3">
    <source>
        <dbReference type="ARBA" id="ARBA00023157"/>
    </source>
</evidence>
<protein>
    <recommendedName>
        <fullName evidence="7">Netrin receptor UNC5A-D-like N-terminal domain-containing protein</fullName>
    </recommendedName>
</protein>
<dbReference type="EMBL" id="JBBPFD010000006">
    <property type="protein sequence ID" value="KAK7922113.1"/>
    <property type="molecule type" value="Genomic_DNA"/>
</dbReference>
<evidence type="ECO:0000256" key="2">
    <source>
        <dbReference type="ARBA" id="ARBA00023136"/>
    </source>
</evidence>
<sequence length="274" mass="30142">MEPLTLSKRRAHTWCTAQHLVPSCLTLWVIVDQLQALSQDENHVESATCDDSVQFSHLGNSFMELDKAIARSIEAQMNLANTTDKGQVLMTPVAPHVSRHRPPIITLLYMVIEVYSGVYDKTVMPFIPHLETSPISTGAGIESNDVCPARVELLSGQEVLPVMQVTIEITRQQVEKVFGLDEYWCQCVAWSTTGTQKSQKAYIRIACRRLVGALVQPPRGFVLVWRLQALIQMEDAGGKSMGAGARGGEGKGGMRANAIAFTLCWAPLAADKHL</sequence>
<dbReference type="Pfam" id="PF25609">
    <property type="entry name" value="Unc5_NetrinR_N"/>
    <property type="match status" value="1"/>
</dbReference>
<dbReference type="InterPro" id="IPR013783">
    <property type="entry name" value="Ig-like_fold"/>
</dbReference>
<proteinExistence type="predicted"/>
<name>A0AAW0PA74_9GOBI</name>
<reference evidence="9" key="1">
    <citation type="submission" date="2024-04" db="EMBL/GenBank/DDBJ databases">
        <title>Salinicola lusitanus LLJ914,a marine bacterium isolated from the Okinawa Trough.</title>
        <authorList>
            <person name="Li J."/>
        </authorList>
    </citation>
    <scope>NUCLEOTIDE SEQUENCE [LARGE SCALE GENOMIC DNA]</scope>
</reference>
<evidence type="ECO:0000259" key="7">
    <source>
        <dbReference type="Pfam" id="PF25609"/>
    </source>
</evidence>
<gene>
    <name evidence="8" type="ORF">WMY93_009015</name>
</gene>
<comment type="subcellular location">
    <subcellularLocation>
        <location evidence="1">Membrane</location>
        <topology evidence="1">Single-pass type I membrane protein</topology>
    </subcellularLocation>
</comment>
<dbReference type="InterPro" id="IPR057755">
    <property type="entry name" value="UNC5A-D-like_N"/>
</dbReference>
<keyword evidence="2" id="KW-0472">Membrane</keyword>
<organism evidence="8 9">
    <name type="scientific">Mugilogobius chulae</name>
    <name type="common">yellowstripe goby</name>
    <dbReference type="NCBI Taxonomy" id="88201"/>
    <lineage>
        <taxon>Eukaryota</taxon>
        <taxon>Metazoa</taxon>
        <taxon>Chordata</taxon>
        <taxon>Craniata</taxon>
        <taxon>Vertebrata</taxon>
        <taxon>Euteleostomi</taxon>
        <taxon>Actinopterygii</taxon>
        <taxon>Neopterygii</taxon>
        <taxon>Teleostei</taxon>
        <taxon>Neoteleostei</taxon>
        <taxon>Acanthomorphata</taxon>
        <taxon>Gobiaria</taxon>
        <taxon>Gobiiformes</taxon>
        <taxon>Gobioidei</taxon>
        <taxon>Gobiidae</taxon>
        <taxon>Gobionellinae</taxon>
        <taxon>Mugilogobius</taxon>
    </lineage>
</organism>
<evidence type="ECO:0000256" key="6">
    <source>
        <dbReference type="ARBA" id="ARBA00023319"/>
    </source>
</evidence>
<keyword evidence="3" id="KW-1015">Disulfide bond</keyword>
<keyword evidence="5" id="KW-0325">Glycoprotein</keyword>
<dbReference type="AlphaFoldDB" id="A0AAW0PA74"/>
<feature type="domain" description="Netrin receptor UNC5A-D-like N-terminal" evidence="7">
    <location>
        <begin position="156"/>
        <end position="203"/>
    </location>
</feature>
<keyword evidence="4" id="KW-0675">Receptor</keyword>
<keyword evidence="9" id="KW-1185">Reference proteome</keyword>
<dbReference type="Gene3D" id="2.60.40.10">
    <property type="entry name" value="Immunoglobulins"/>
    <property type="match status" value="1"/>
</dbReference>
<evidence type="ECO:0000256" key="5">
    <source>
        <dbReference type="ARBA" id="ARBA00023180"/>
    </source>
</evidence>
<evidence type="ECO:0000313" key="8">
    <source>
        <dbReference type="EMBL" id="KAK7922113.1"/>
    </source>
</evidence>
<evidence type="ECO:0000256" key="1">
    <source>
        <dbReference type="ARBA" id="ARBA00004479"/>
    </source>
</evidence>
<accession>A0AAW0PA74</accession>
<keyword evidence="6" id="KW-0393">Immunoglobulin domain</keyword>